<accession>A0A1F8DPM3</accession>
<dbReference type="AlphaFoldDB" id="A0A1F8DPM3"/>
<dbReference type="Pfam" id="PF26593">
    <property type="entry name" value="TraC-like"/>
    <property type="match status" value="1"/>
</dbReference>
<comment type="caution">
    <text evidence="2">The sequence shown here is derived from an EMBL/GenBank/DDBJ whole genome shotgun (WGS) entry which is preliminary data.</text>
</comment>
<evidence type="ECO:0000313" key="2">
    <source>
        <dbReference type="EMBL" id="OGM90583.1"/>
    </source>
</evidence>
<sequence length="220" mass="25105">MAEVTYAPNSTQQFVDVERIKNGIVELRSGSIRSVIMVGGVNFELKSEEEQNSIIAAYQNFLNALDFSLQILVHSRKLNIDRYLDKMQGIHEKEQNDLLRNQIAEYIEFVRGFVKENEIMAKNFFVVVPYDGGGVAELKKGISSVLPFFGKKKNAAKGKQETYEQKVVQLKQRVDEVVSGLERIGLRAIPLQDDELTELYYNLYNPETVEKELKKHGAED</sequence>
<reference evidence="2 3" key="1">
    <citation type="journal article" date="2016" name="Nat. Commun.">
        <title>Thousands of microbial genomes shed light on interconnected biogeochemical processes in an aquifer system.</title>
        <authorList>
            <person name="Anantharaman K."/>
            <person name="Brown C.T."/>
            <person name="Hug L.A."/>
            <person name="Sharon I."/>
            <person name="Castelle C.J."/>
            <person name="Probst A.J."/>
            <person name="Thomas B.C."/>
            <person name="Singh A."/>
            <person name="Wilkins M.J."/>
            <person name="Karaoz U."/>
            <person name="Brodie E.L."/>
            <person name="Williams K.H."/>
            <person name="Hubbard S.S."/>
            <person name="Banfield J.F."/>
        </authorList>
    </citation>
    <scope>NUCLEOTIDE SEQUENCE [LARGE SCALE GENOMIC DNA]</scope>
</reference>
<evidence type="ECO:0000313" key="3">
    <source>
        <dbReference type="Proteomes" id="UP000177029"/>
    </source>
</evidence>
<feature type="domain" description="TraC-like" evidence="1">
    <location>
        <begin position="22"/>
        <end position="204"/>
    </location>
</feature>
<dbReference type="Proteomes" id="UP000177029">
    <property type="component" value="Unassembled WGS sequence"/>
</dbReference>
<organism evidence="2 3">
    <name type="scientific">Candidatus Wolfebacteria bacterium RIFCSPHIGHO2_01_FULL_48_22</name>
    <dbReference type="NCBI Taxonomy" id="1802555"/>
    <lineage>
        <taxon>Bacteria</taxon>
        <taxon>Candidatus Wolfeibacteriota</taxon>
    </lineage>
</organism>
<protein>
    <recommendedName>
        <fullName evidence="1">TraC-like domain-containing protein</fullName>
    </recommendedName>
</protein>
<gene>
    <name evidence="2" type="ORF">A2755_03450</name>
</gene>
<dbReference type="STRING" id="1802555.A2755_03450"/>
<proteinExistence type="predicted"/>
<evidence type="ECO:0000259" key="1">
    <source>
        <dbReference type="Pfam" id="PF26593"/>
    </source>
</evidence>
<name>A0A1F8DPM3_9BACT</name>
<dbReference type="InterPro" id="IPR058596">
    <property type="entry name" value="TraC-like_dom"/>
</dbReference>
<dbReference type="EMBL" id="MGIP01000019">
    <property type="protein sequence ID" value="OGM90583.1"/>
    <property type="molecule type" value="Genomic_DNA"/>
</dbReference>